<dbReference type="RefSeq" id="WP_316700412.1">
    <property type="nucleotide sequence ID" value="NZ_CP136336.1"/>
</dbReference>
<dbReference type="PANTHER" id="PTHR38011">
    <property type="entry name" value="DIHYDROFOLATE REDUCTASE FAMILY PROTEIN (AFU_ORTHOLOGUE AFUA_8G06820)"/>
    <property type="match status" value="1"/>
</dbReference>
<name>A0ABZ0CRZ4_9BURK</name>
<dbReference type="SUPFAM" id="SSF53597">
    <property type="entry name" value="Dihydrofolate reductase-like"/>
    <property type="match status" value="1"/>
</dbReference>
<proteinExistence type="predicted"/>
<keyword evidence="3" id="KW-1185">Reference proteome</keyword>
<dbReference type="Pfam" id="PF01872">
    <property type="entry name" value="RibD_C"/>
    <property type="match status" value="1"/>
</dbReference>
<dbReference type="InterPro" id="IPR002734">
    <property type="entry name" value="RibDG_C"/>
</dbReference>
<protein>
    <submittedName>
        <fullName evidence="2">Dihydrofolate reductase family protein</fullName>
    </submittedName>
</protein>
<accession>A0ABZ0CRZ4</accession>
<dbReference type="Proteomes" id="UP001303946">
    <property type="component" value="Chromosome"/>
</dbReference>
<dbReference type="EMBL" id="CP136336">
    <property type="protein sequence ID" value="WOB07758.1"/>
    <property type="molecule type" value="Genomic_DNA"/>
</dbReference>
<organism evidence="2 3">
    <name type="scientific">Piscinibacter gummiphilus</name>
    <dbReference type="NCBI Taxonomy" id="946333"/>
    <lineage>
        <taxon>Bacteria</taxon>
        <taxon>Pseudomonadati</taxon>
        <taxon>Pseudomonadota</taxon>
        <taxon>Betaproteobacteria</taxon>
        <taxon>Burkholderiales</taxon>
        <taxon>Sphaerotilaceae</taxon>
        <taxon>Piscinibacter</taxon>
    </lineage>
</organism>
<feature type="domain" description="Bacterial bifunctional deaminase-reductase C-terminal" evidence="1">
    <location>
        <begin position="4"/>
        <end position="169"/>
    </location>
</feature>
<sequence length="193" mass="21157">MAQLIVSQLISLDGHLAGPGGDLSRLPMGGSAFDRHNVELLRRAGTLLFGRTTFGMFQGYWPQVERDTNAAPVQREIASLTRSVRRLVVSDTLKLDGDDPWHDAEVVRRADSRARIAQLKASETRDLLMYGGTQVWQDLYAAGLVDELHLLIGNVVLGAGVPAFASGVSRPMTLLGQRRLPESEIVALHYRVS</sequence>
<evidence type="ECO:0000313" key="3">
    <source>
        <dbReference type="Proteomes" id="UP001303946"/>
    </source>
</evidence>
<gene>
    <name evidence="2" type="ORF">RXV79_22975</name>
</gene>
<evidence type="ECO:0000259" key="1">
    <source>
        <dbReference type="Pfam" id="PF01872"/>
    </source>
</evidence>
<evidence type="ECO:0000313" key="2">
    <source>
        <dbReference type="EMBL" id="WOB07758.1"/>
    </source>
</evidence>
<reference evidence="2 3" key="1">
    <citation type="submission" date="2023-10" db="EMBL/GenBank/DDBJ databases">
        <title>Bacteria for the degradation of biodegradable plastic PBAT(Polybutylene adipate terephthalate).</title>
        <authorList>
            <person name="Weon H.-Y."/>
            <person name="Yeon J."/>
        </authorList>
    </citation>
    <scope>NUCLEOTIDE SEQUENCE [LARGE SCALE GENOMIC DNA]</scope>
    <source>
        <strain evidence="2 3">SBD 7-3</strain>
    </source>
</reference>
<dbReference type="InterPro" id="IPR024072">
    <property type="entry name" value="DHFR-like_dom_sf"/>
</dbReference>
<dbReference type="Gene3D" id="3.40.430.10">
    <property type="entry name" value="Dihydrofolate Reductase, subunit A"/>
    <property type="match status" value="1"/>
</dbReference>
<dbReference type="InterPro" id="IPR050765">
    <property type="entry name" value="Riboflavin_Biosynth_HTPR"/>
</dbReference>
<dbReference type="PANTHER" id="PTHR38011:SF11">
    <property type="entry name" value="2,5-DIAMINO-6-RIBOSYLAMINO-4(3H)-PYRIMIDINONE 5'-PHOSPHATE REDUCTASE"/>
    <property type="match status" value="1"/>
</dbReference>